<reference evidence="7 8" key="1">
    <citation type="submission" date="2021-07" db="EMBL/GenBank/DDBJ databases">
        <title>Alteriqipengyuania abyssalis NZ-12B nov, sp.nov isolated from deep sea sponge in pacific ocean.</title>
        <authorList>
            <person name="Tareen S."/>
            <person name="Wink J."/>
        </authorList>
    </citation>
    <scope>NUCLEOTIDE SEQUENCE [LARGE SCALE GENOMIC DNA]</scope>
    <source>
        <strain evidence="7 8">NZ-12B</strain>
    </source>
</reference>
<keyword evidence="5" id="KW-0408">Iron</keyword>
<feature type="domain" description="Prolyl 4-hydroxylase alpha subunit" evidence="6">
    <location>
        <begin position="42"/>
        <end position="221"/>
    </location>
</feature>
<dbReference type="InterPro" id="IPR045054">
    <property type="entry name" value="P4HA-like"/>
</dbReference>
<accession>A0ABS7PAW1</accession>
<evidence type="ECO:0000256" key="5">
    <source>
        <dbReference type="ARBA" id="ARBA00023004"/>
    </source>
</evidence>
<evidence type="ECO:0000313" key="8">
    <source>
        <dbReference type="Proteomes" id="UP000759298"/>
    </source>
</evidence>
<dbReference type="Proteomes" id="UP000759298">
    <property type="component" value="Unassembled WGS sequence"/>
</dbReference>
<dbReference type="Pfam" id="PF13640">
    <property type="entry name" value="2OG-FeII_Oxy_3"/>
    <property type="match status" value="1"/>
</dbReference>
<dbReference type="SMART" id="SM00702">
    <property type="entry name" value="P4Hc"/>
    <property type="match status" value="1"/>
</dbReference>
<dbReference type="EMBL" id="JAHWXP010000001">
    <property type="protein sequence ID" value="MBY8336200.1"/>
    <property type="molecule type" value="Genomic_DNA"/>
</dbReference>
<evidence type="ECO:0000313" key="7">
    <source>
        <dbReference type="EMBL" id="MBY8336200.1"/>
    </source>
</evidence>
<dbReference type="InterPro" id="IPR044862">
    <property type="entry name" value="Pro_4_hyd_alph_FE2OG_OXY"/>
</dbReference>
<keyword evidence="8" id="KW-1185">Reference proteome</keyword>
<evidence type="ECO:0000256" key="1">
    <source>
        <dbReference type="ARBA" id="ARBA00001961"/>
    </source>
</evidence>
<name>A0ABS7PAW1_9SPHN</name>
<dbReference type="PANTHER" id="PTHR10869:SF246">
    <property type="entry name" value="TRANSMEMBRANE PROLYL 4-HYDROXYLASE"/>
    <property type="match status" value="1"/>
</dbReference>
<keyword evidence="3" id="KW-0223">Dioxygenase</keyword>
<sequence>MTDSTTKPAKVPDQDALAKVGETVRKRLDADPKAYRVPTDKAEIYAVGEFLTSNECRKLAGMIDQVARPSSLYEGTYKDGYRTSYSGNFDREDPMVKMISRRIDDCLGLPGKFGETMQGQRYLPGQQFKNHHDYFYPGEEYWKQESKNGGQRSWTAMMFLNTLKGSGATAFPNCGIQIEPKAGVLLIWNNANPDGTPNEDTLHAGTPVASSAKYVITRWYRTRKWG</sequence>
<dbReference type="RefSeq" id="WP_222823892.1">
    <property type="nucleotide sequence ID" value="NZ_JAHWXP010000001.1"/>
</dbReference>
<protein>
    <submittedName>
        <fullName evidence="7">2OG-Fe(II) oxygenase</fullName>
    </submittedName>
</protein>
<comment type="caution">
    <text evidence="7">The sequence shown here is derived from an EMBL/GenBank/DDBJ whole genome shotgun (WGS) entry which is preliminary data.</text>
</comment>
<evidence type="ECO:0000256" key="2">
    <source>
        <dbReference type="ARBA" id="ARBA00022723"/>
    </source>
</evidence>
<proteinExistence type="predicted"/>
<evidence type="ECO:0000259" key="6">
    <source>
        <dbReference type="SMART" id="SM00702"/>
    </source>
</evidence>
<keyword evidence="2" id="KW-0479">Metal-binding</keyword>
<dbReference type="PANTHER" id="PTHR10869">
    <property type="entry name" value="PROLYL 4-HYDROXYLASE ALPHA SUBUNIT"/>
    <property type="match status" value="1"/>
</dbReference>
<dbReference type="Gene3D" id="2.60.120.620">
    <property type="entry name" value="q2cbj1_9rhob like domain"/>
    <property type="match status" value="1"/>
</dbReference>
<gene>
    <name evidence="7" type="ORF">KYN89_04000</name>
</gene>
<evidence type="ECO:0000256" key="4">
    <source>
        <dbReference type="ARBA" id="ARBA00023002"/>
    </source>
</evidence>
<evidence type="ECO:0000256" key="3">
    <source>
        <dbReference type="ARBA" id="ARBA00022964"/>
    </source>
</evidence>
<keyword evidence="4" id="KW-0560">Oxidoreductase</keyword>
<comment type="cofactor">
    <cofactor evidence="1">
        <name>L-ascorbate</name>
        <dbReference type="ChEBI" id="CHEBI:38290"/>
    </cofactor>
</comment>
<dbReference type="InterPro" id="IPR006620">
    <property type="entry name" value="Pro_4_hyd_alph"/>
</dbReference>
<organism evidence="7 8">
    <name type="scientific">Alteriqipengyuania abyssalis</name>
    <dbReference type="NCBI Taxonomy" id="2860200"/>
    <lineage>
        <taxon>Bacteria</taxon>
        <taxon>Pseudomonadati</taxon>
        <taxon>Pseudomonadota</taxon>
        <taxon>Alphaproteobacteria</taxon>
        <taxon>Sphingomonadales</taxon>
        <taxon>Erythrobacteraceae</taxon>
        <taxon>Alteriqipengyuania</taxon>
    </lineage>
</organism>